<dbReference type="SUPFAM" id="SSF54928">
    <property type="entry name" value="RNA-binding domain, RBD"/>
    <property type="match status" value="1"/>
</dbReference>
<keyword evidence="1" id="KW-0694">RNA-binding</keyword>
<dbReference type="InterPro" id="IPR048289">
    <property type="entry name" value="RRM2_NsCP33-like"/>
</dbReference>
<keyword evidence="5" id="KW-1185">Reference proteome</keyword>
<dbReference type="InterPro" id="IPR052462">
    <property type="entry name" value="SLIRP/GR-RBP-like"/>
</dbReference>
<dbReference type="AlphaFoldDB" id="A0A2Z3HL57"/>
<dbReference type="CDD" id="cd21608">
    <property type="entry name" value="RRM2_NsCP33_like"/>
    <property type="match status" value="1"/>
</dbReference>
<dbReference type="InterPro" id="IPR012677">
    <property type="entry name" value="Nucleotide-bd_a/b_plait_sf"/>
</dbReference>
<evidence type="ECO:0000256" key="2">
    <source>
        <dbReference type="SAM" id="MobiDB-lite"/>
    </source>
</evidence>
<dbReference type="InterPro" id="IPR035979">
    <property type="entry name" value="RBD_domain_sf"/>
</dbReference>
<organism evidence="4 5">
    <name type="scientific">Gemmata obscuriglobus</name>
    <dbReference type="NCBI Taxonomy" id="114"/>
    <lineage>
        <taxon>Bacteria</taxon>
        <taxon>Pseudomonadati</taxon>
        <taxon>Planctomycetota</taxon>
        <taxon>Planctomycetia</taxon>
        <taxon>Gemmatales</taxon>
        <taxon>Gemmataceae</taxon>
        <taxon>Gemmata</taxon>
    </lineage>
</organism>
<dbReference type="Pfam" id="PF00076">
    <property type="entry name" value="RRM_1"/>
    <property type="match status" value="1"/>
</dbReference>
<dbReference type="Proteomes" id="UP000245802">
    <property type="component" value="Chromosome"/>
</dbReference>
<dbReference type="GO" id="GO:0003723">
    <property type="term" value="F:RNA binding"/>
    <property type="evidence" value="ECO:0007669"/>
    <property type="project" value="UniProtKB-KW"/>
</dbReference>
<dbReference type="PANTHER" id="PTHR48027">
    <property type="entry name" value="HETEROGENEOUS NUCLEAR RIBONUCLEOPROTEIN 87F-RELATED"/>
    <property type="match status" value="1"/>
</dbReference>
<reference evidence="4 5" key="1">
    <citation type="submission" date="2018-01" db="EMBL/GenBank/DDBJ databases">
        <title>G. obscuriglobus.</title>
        <authorList>
            <person name="Franke J."/>
            <person name="Blomberg W."/>
            <person name="Selmecki A."/>
        </authorList>
    </citation>
    <scope>NUCLEOTIDE SEQUENCE [LARGE SCALE GENOMIC DNA]</scope>
    <source>
        <strain evidence="4 5">DSM 5831</strain>
    </source>
</reference>
<evidence type="ECO:0000313" key="5">
    <source>
        <dbReference type="Proteomes" id="UP000245802"/>
    </source>
</evidence>
<accession>A0A2Z3HL57</accession>
<protein>
    <recommendedName>
        <fullName evidence="3">RRM domain-containing protein</fullName>
    </recommendedName>
</protein>
<dbReference type="Gene3D" id="3.30.70.330">
    <property type="match status" value="1"/>
</dbReference>
<evidence type="ECO:0000259" key="3">
    <source>
        <dbReference type="PROSITE" id="PS50102"/>
    </source>
</evidence>
<dbReference type="PROSITE" id="PS50102">
    <property type="entry name" value="RRM"/>
    <property type="match status" value="1"/>
</dbReference>
<proteinExistence type="predicted"/>
<evidence type="ECO:0000256" key="1">
    <source>
        <dbReference type="ARBA" id="ARBA00022884"/>
    </source>
</evidence>
<gene>
    <name evidence="4" type="ORF">C1280_13395</name>
</gene>
<sequence length="156" mass="16912">MLYRSARASSSWIARPVPSTHSTQDCSAATRLLTRSRLLQPCAVRFPGRKPRRECVLKKLYVGNLPFNATADELREMFSAFGRVLSATICTDRDTGNSRGFAFVELAEGADEAVQGLNQAQFGGRSLTVNEAKPREGGSSGGSRSGASRNGYSRSY</sequence>
<feature type="domain" description="RRM" evidence="3">
    <location>
        <begin position="58"/>
        <end position="134"/>
    </location>
</feature>
<dbReference type="EMBL" id="CP025958">
    <property type="protein sequence ID" value="AWM42230.1"/>
    <property type="molecule type" value="Genomic_DNA"/>
</dbReference>
<dbReference type="InterPro" id="IPR000504">
    <property type="entry name" value="RRM_dom"/>
</dbReference>
<feature type="compositionally biased region" description="Low complexity" evidence="2">
    <location>
        <begin position="145"/>
        <end position="156"/>
    </location>
</feature>
<dbReference type="SMART" id="SM00360">
    <property type="entry name" value="RRM"/>
    <property type="match status" value="1"/>
</dbReference>
<feature type="region of interest" description="Disordered" evidence="2">
    <location>
        <begin position="125"/>
        <end position="156"/>
    </location>
</feature>
<dbReference type="OrthoDB" id="9798855at2"/>
<name>A0A2Z3HL57_9BACT</name>
<evidence type="ECO:0000313" key="4">
    <source>
        <dbReference type="EMBL" id="AWM42230.1"/>
    </source>
</evidence>
<dbReference type="KEGG" id="gog:C1280_13395"/>